<keyword evidence="2" id="KW-1185">Reference proteome</keyword>
<dbReference type="Proteomes" id="UP000759103">
    <property type="component" value="Unassembled WGS sequence"/>
</dbReference>
<organism evidence="1 2">
    <name type="scientific">Sphingomonas citri</name>
    <dbReference type="NCBI Taxonomy" id="2862499"/>
    <lineage>
        <taxon>Bacteria</taxon>
        <taxon>Pseudomonadati</taxon>
        <taxon>Pseudomonadota</taxon>
        <taxon>Alphaproteobacteria</taxon>
        <taxon>Sphingomonadales</taxon>
        <taxon>Sphingomonadaceae</taxon>
        <taxon>Sphingomonas</taxon>
    </lineage>
</organism>
<dbReference type="EMBL" id="JAHXZN010000001">
    <property type="protein sequence ID" value="MBW6529246.1"/>
    <property type="molecule type" value="Genomic_DNA"/>
</dbReference>
<name>A0ABS7BHZ7_9SPHN</name>
<sequence>MAFIDFTSAIGGAAALTAERHIASNSVAPMAEPEVAADRAALSALEWLVVSLARRDRLSSLREPGRIAVAMGVLFGKQPNPRLADPKLEALRRLAVHAWHQGFAVPVSAVKNFLAAGYTNDHYELLLASISSARLRRPERR</sequence>
<dbReference type="RefSeq" id="WP_219746824.1">
    <property type="nucleotide sequence ID" value="NZ_JAHXZN010000001.1"/>
</dbReference>
<proteinExistence type="predicted"/>
<comment type="caution">
    <text evidence="1">The sequence shown here is derived from an EMBL/GenBank/DDBJ whole genome shotgun (WGS) entry which is preliminary data.</text>
</comment>
<protein>
    <submittedName>
        <fullName evidence="1">Uncharacterized protein</fullName>
    </submittedName>
</protein>
<reference evidence="1 2" key="1">
    <citation type="submission" date="2021-07" db="EMBL/GenBank/DDBJ databases">
        <title>Sphingomonas sp.</title>
        <authorList>
            <person name="Feng G."/>
            <person name="Li J."/>
            <person name="Pan M."/>
        </authorList>
    </citation>
    <scope>NUCLEOTIDE SEQUENCE [LARGE SCALE GENOMIC DNA]</scope>
    <source>
        <strain evidence="1 2">RRHST34</strain>
    </source>
</reference>
<accession>A0ABS7BHZ7</accession>
<evidence type="ECO:0000313" key="1">
    <source>
        <dbReference type="EMBL" id="MBW6529246.1"/>
    </source>
</evidence>
<gene>
    <name evidence="1" type="ORF">KZ820_00715</name>
</gene>
<evidence type="ECO:0000313" key="2">
    <source>
        <dbReference type="Proteomes" id="UP000759103"/>
    </source>
</evidence>